<gene>
    <name evidence="3" type="ORF">CURHAP_LOCUS33499</name>
</gene>
<evidence type="ECO:0000256" key="1">
    <source>
        <dbReference type="ARBA" id="ARBA00022729"/>
    </source>
</evidence>
<organism evidence="3 4">
    <name type="scientific">Prunus armeniaca</name>
    <name type="common">Apricot</name>
    <name type="synonym">Armeniaca vulgaris</name>
    <dbReference type="NCBI Taxonomy" id="36596"/>
    <lineage>
        <taxon>Eukaryota</taxon>
        <taxon>Viridiplantae</taxon>
        <taxon>Streptophyta</taxon>
        <taxon>Embryophyta</taxon>
        <taxon>Tracheophyta</taxon>
        <taxon>Spermatophyta</taxon>
        <taxon>Magnoliopsida</taxon>
        <taxon>eudicotyledons</taxon>
        <taxon>Gunneridae</taxon>
        <taxon>Pentapetalae</taxon>
        <taxon>rosids</taxon>
        <taxon>fabids</taxon>
        <taxon>Rosales</taxon>
        <taxon>Rosaceae</taxon>
        <taxon>Amygdaloideae</taxon>
        <taxon>Amygdaleae</taxon>
        <taxon>Prunus</taxon>
    </lineage>
</organism>
<dbReference type="InterPro" id="IPR051343">
    <property type="entry name" value="G-type_lectin_kinases/EP1-like"/>
</dbReference>
<dbReference type="Gene3D" id="2.90.10.10">
    <property type="entry name" value="Bulb-type lectin domain"/>
    <property type="match status" value="1"/>
</dbReference>
<dbReference type="PANTHER" id="PTHR47976">
    <property type="entry name" value="G-TYPE LECTIN S-RECEPTOR-LIKE SERINE/THREONINE-PROTEIN KINASE SD2-5"/>
    <property type="match status" value="1"/>
</dbReference>
<dbReference type="FunFam" id="2.90.10.10:FF:000026">
    <property type="entry name" value="Serine/threonine-protein kinase"/>
    <property type="match status" value="1"/>
</dbReference>
<accession>A0A6J5UZN8</accession>
<evidence type="ECO:0008006" key="5">
    <source>
        <dbReference type="Google" id="ProtNLM"/>
    </source>
</evidence>
<evidence type="ECO:0000313" key="3">
    <source>
        <dbReference type="EMBL" id="CAB4280605.1"/>
    </source>
</evidence>
<protein>
    <recommendedName>
        <fullName evidence="5">Bulb-type lectin domain-containing protein</fullName>
    </recommendedName>
</protein>
<dbReference type="EMBL" id="CAEKDK010000005">
    <property type="protein sequence ID" value="CAB4280605.1"/>
    <property type="molecule type" value="Genomic_DNA"/>
</dbReference>
<name>A0A6J5UZN8_PRUAR</name>
<proteinExistence type="predicted"/>
<evidence type="ECO:0000256" key="2">
    <source>
        <dbReference type="ARBA" id="ARBA00023157"/>
    </source>
</evidence>
<reference evidence="3 4" key="1">
    <citation type="submission" date="2020-05" db="EMBL/GenBank/DDBJ databases">
        <authorList>
            <person name="Campoy J."/>
            <person name="Schneeberger K."/>
            <person name="Spophaly S."/>
        </authorList>
    </citation>
    <scope>NUCLEOTIDE SEQUENCE [LARGE SCALE GENOMIC DNA]</scope>
    <source>
        <strain evidence="3">PruArmRojPasFocal</strain>
    </source>
</reference>
<keyword evidence="1" id="KW-0732">Signal</keyword>
<sequence length="195" mass="22273">MAFSFWPFCIGKEKDLQSEFGWWEQNNCLDSKWCDVIWESFNHPTDTPLGGQILPIGGSLFSSLSENDHLIGRFHLDMQADGNLVLYSANSENSSTDSYWSSGTYLQLQLYLNATGRLVLINNTNWEEIHVLDYDESSKTIYKKGTIYLATVDVEGNFRLYSHVYDESTGKFQPSLILWQALDDPCDAKGFCCEF</sequence>
<dbReference type="Proteomes" id="UP000507222">
    <property type="component" value="Unassembled WGS sequence"/>
</dbReference>
<dbReference type="SUPFAM" id="SSF51110">
    <property type="entry name" value="alpha-D-mannose-specific plant lectins"/>
    <property type="match status" value="1"/>
</dbReference>
<evidence type="ECO:0000313" key="4">
    <source>
        <dbReference type="Proteomes" id="UP000507222"/>
    </source>
</evidence>
<dbReference type="AlphaFoldDB" id="A0A6J5UZN8"/>
<dbReference type="PANTHER" id="PTHR47976:SF27">
    <property type="entry name" value="RECEPTOR-LIKE SERINE_THREONINE-PROTEIN KINASE"/>
    <property type="match status" value="1"/>
</dbReference>
<dbReference type="InterPro" id="IPR036426">
    <property type="entry name" value="Bulb-type_lectin_dom_sf"/>
</dbReference>
<keyword evidence="2" id="KW-1015">Disulfide bond</keyword>